<accession>K1YNR2</accession>
<comment type="caution">
    <text evidence="1">The sequence shown here is derived from an EMBL/GenBank/DDBJ whole genome shotgun (WGS) entry which is preliminary data.</text>
</comment>
<dbReference type="AlphaFoldDB" id="K1YNR2"/>
<evidence type="ECO:0000313" key="1">
    <source>
        <dbReference type="EMBL" id="EKD44595.1"/>
    </source>
</evidence>
<dbReference type="EMBL" id="AMFJ01028815">
    <property type="protein sequence ID" value="EKD44595.1"/>
    <property type="molecule type" value="Genomic_DNA"/>
</dbReference>
<proteinExistence type="predicted"/>
<name>K1YNR2_9BACT</name>
<protein>
    <submittedName>
        <fullName evidence="1">Uncharacterized protein</fullName>
    </submittedName>
</protein>
<gene>
    <name evidence="1" type="ORF">ACD_71C00084G0003</name>
</gene>
<organism evidence="1">
    <name type="scientific">uncultured bacterium</name>
    <name type="common">gcode 4</name>
    <dbReference type="NCBI Taxonomy" id="1234023"/>
    <lineage>
        <taxon>Bacteria</taxon>
        <taxon>environmental samples</taxon>
    </lineage>
</organism>
<reference evidence="1" key="1">
    <citation type="journal article" date="2012" name="Science">
        <title>Fermentation, hydrogen, and sulfur metabolism in multiple uncultivated bacterial phyla.</title>
        <authorList>
            <person name="Wrighton K.C."/>
            <person name="Thomas B.C."/>
            <person name="Sharon I."/>
            <person name="Miller C.S."/>
            <person name="Castelle C.J."/>
            <person name="VerBerkmoes N.C."/>
            <person name="Wilkins M.J."/>
            <person name="Hettich R.L."/>
            <person name="Lipton M.S."/>
            <person name="Williams K.H."/>
            <person name="Long P.E."/>
            <person name="Banfield J.F."/>
        </authorList>
    </citation>
    <scope>NUCLEOTIDE SEQUENCE [LARGE SCALE GENOMIC DNA]</scope>
</reference>
<sequence>MHIPEKVYVISYRQTGNLRNHEEEEGITGNIERYTKERIGTSLKHCEIQFPIGNRKLESCVTKRRNFAFIPLWCHCINEIRIPCGHNIGFSIWIRLETVYDPCQLINLSTIARRPSAPHPPIYRDEISPCFYKLTILIPLFEFCYEIFLGHILFWSILQAVLMISLPCPLIPDMDIIIHEIFDIWISFEEPEELHDDSSMEYFFGCQKWESFIEIETYLSPEYRTNERRSFSFFCILLQYFWGKEQCLIGSIIHDILQEIKVLILWVSFIGHKKDYYRN</sequence>